<dbReference type="Pfam" id="PF00704">
    <property type="entry name" value="Glyco_hydro_18"/>
    <property type="match status" value="1"/>
</dbReference>
<dbReference type="GO" id="GO:0008061">
    <property type="term" value="F:chitin binding"/>
    <property type="evidence" value="ECO:0007669"/>
    <property type="project" value="UniProtKB-UniRule"/>
</dbReference>
<feature type="disulfide bond" evidence="8">
    <location>
        <begin position="181"/>
        <end position="193"/>
    </location>
</feature>
<evidence type="ECO:0000259" key="12">
    <source>
        <dbReference type="PROSITE" id="PS50941"/>
    </source>
</evidence>
<comment type="catalytic activity">
    <reaction evidence="1">
        <text>Random endo-hydrolysis of N-acetyl-beta-D-glucosaminide (1-&gt;4)-beta-linkages in chitin and chitodextrins.</text>
        <dbReference type="EC" id="3.2.1.14"/>
    </reaction>
</comment>
<name>A0A5N5QB07_9AGAM</name>
<dbReference type="InterPro" id="IPR018392">
    <property type="entry name" value="LysM"/>
</dbReference>
<dbReference type="GO" id="GO:0008843">
    <property type="term" value="F:endochitinase activity"/>
    <property type="evidence" value="ECO:0007669"/>
    <property type="project" value="UniProtKB-EC"/>
</dbReference>
<evidence type="ECO:0000256" key="10">
    <source>
        <dbReference type="RuleBase" id="RU004453"/>
    </source>
</evidence>
<dbReference type="InterPro" id="IPR001223">
    <property type="entry name" value="Glyco_hydro18_cat"/>
</dbReference>
<dbReference type="CDD" id="cd00118">
    <property type="entry name" value="LysM"/>
    <property type="match status" value="2"/>
</dbReference>
<dbReference type="OrthoDB" id="73875at2759"/>
<keyword evidence="4" id="KW-0146">Chitin degradation</keyword>
<keyword evidence="11" id="KW-0732">Signal</keyword>
<evidence type="ECO:0000256" key="8">
    <source>
        <dbReference type="PROSITE-ProRule" id="PRU00261"/>
    </source>
</evidence>
<evidence type="ECO:0000256" key="11">
    <source>
        <dbReference type="SAM" id="SignalP"/>
    </source>
</evidence>
<feature type="signal peptide" evidence="11">
    <location>
        <begin position="1"/>
        <end position="24"/>
    </location>
</feature>
<dbReference type="InterPro" id="IPR036779">
    <property type="entry name" value="LysM_dom_sf"/>
</dbReference>
<reference evidence="15 16" key="1">
    <citation type="journal article" date="2019" name="Fungal Biol. Biotechnol.">
        <title>Draft genome sequence of fastidious pathogen Ceratobasidium theobromae, which causes vascular-streak dieback in Theobroma cacao.</title>
        <authorList>
            <person name="Ali S.S."/>
            <person name="Asman A."/>
            <person name="Shao J."/>
            <person name="Firmansyah A.P."/>
            <person name="Susilo A.W."/>
            <person name="Rosmana A."/>
            <person name="McMahon P."/>
            <person name="Junaid M."/>
            <person name="Guest D."/>
            <person name="Kheng T.Y."/>
            <person name="Meinhardt L.W."/>
            <person name="Bailey B.A."/>
        </authorList>
    </citation>
    <scope>NUCLEOTIDE SEQUENCE [LARGE SCALE GENOMIC DNA]</scope>
    <source>
        <strain evidence="15 16">CT2</strain>
    </source>
</reference>
<evidence type="ECO:0000259" key="14">
    <source>
        <dbReference type="PROSITE" id="PS51910"/>
    </source>
</evidence>
<feature type="domain" description="GH18" evidence="14">
    <location>
        <begin position="227"/>
        <end position="561"/>
    </location>
</feature>
<dbReference type="PROSITE" id="PS51782">
    <property type="entry name" value="LYSM"/>
    <property type="match status" value="2"/>
</dbReference>
<feature type="domain" description="LysM" evidence="13">
    <location>
        <begin position="43"/>
        <end position="88"/>
    </location>
</feature>
<dbReference type="SUPFAM" id="SSF54106">
    <property type="entry name" value="LysM domain"/>
    <property type="match status" value="1"/>
</dbReference>
<dbReference type="InterPro" id="IPR001002">
    <property type="entry name" value="Chitin-bd_1"/>
</dbReference>
<dbReference type="PROSITE" id="PS50941">
    <property type="entry name" value="CHIT_BIND_I_2"/>
    <property type="match status" value="1"/>
</dbReference>
<dbReference type="Proteomes" id="UP000383932">
    <property type="component" value="Unassembled WGS sequence"/>
</dbReference>
<dbReference type="SMART" id="SM00270">
    <property type="entry name" value="ChtBD1"/>
    <property type="match status" value="1"/>
</dbReference>
<evidence type="ECO:0000259" key="13">
    <source>
        <dbReference type="PROSITE" id="PS51782"/>
    </source>
</evidence>
<dbReference type="Gene3D" id="3.30.60.10">
    <property type="entry name" value="Endochitinase-like"/>
    <property type="match status" value="1"/>
</dbReference>
<dbReference type="InterPro" id="IPR011583">
    <property type="entry name" value="Chitinase_II/V-like_cat"/>
</dbReference>
<evidence type="ECO:0000256" key="5">
    <source>
        <dbReference type="ARBA" id="ARBA00023277"/>
    </source>
</evidence>
<dbReference type="Gene3D" id="3.20.20.80">
    <property type="entry name" value="Glycosidases"/>
    <property type="match status" value="1"/>
</dbReference>
<dbReference type="InterPro" id="IPR018371">
    <property type="entry name" value="Chitin-binding_1_CS"/>
</dbReference>
<dbReference type="EMBL" id="SSOP01000359">
    <property type="protein sequence ID" value="KAB5588844.1"/>
    <property type="molecule type" value="Genomic_DNA"/>
</dbReference>
<keyword evidence="2 8" id="KW-0147">Chitin-binding</keyword>
<gene>
    <name evidence="15" type="ORF">CTheo_7709</name>
</gene>
<evidence type="ECO:0000256" key="3">
    <source>
        <dbReference type="ARBA" id="ARBA00022801"/>
    </source>
</evidence>
<keyword evidence="6 9" id="KW-0326">Glycosidase</keyword>
<evidence type="ECO:0000313" key="15">
    <source>
        <dbReference type="EMBL" id="KAB5588844.1"/>
    </source>
</evidence>
<evidence type="ECO:0000256" key="6">
    <source>
        <dbReference type="ARBA" id="ARBA00023295"/>
    </source>
</evidence>
<dbReference type="PANTHER" id="PTHR47700">
    <property type="entry name" value="V CHITINASE, PUTATIVE (AFU_ORTHOLOGUE AFUA_6G13720)-RELATED"/>
    <property type="match status" value="1"/>
</dbReference>
<dbReference type="PANTHER" id="PTHR47700:SF2">
    <property type="entry name" value="CHITINASE"/>
    <property type="match status" value="1"/>
</dbReference>
<keyword evidence="16" id="KW-1185">Reference proteome</keyword>
<feature type="domain" description="LysM" evidence="13">
    <location>
        <begin position="107"/>
        <end position="155"/>
    </location>
</feature>
<dbReference type="PROSITE" id="PS00026">
    <property type="entry name" value="CHIT_BIND_I_1"/>
    <property type="match status" value="1"/>
</dbReference>
<dbReference type="InterPro" id="IPR053214">
    <property type="entry name" value="LysM12-like"/>
</dbReference>
<evidence type="ECO:0000256" key="4">
    <source>
        <dbReference type="ARBA" id="ARBA00023024"/>
    </source>
</evidence>
<comment type="similarity">
    <text evidence="10">Belongs to the glycosyl hydrolase 18 family.</text>
</comment>
<feature type="chain" id="PRO_5024272472" evidence="11">
    <location>
        <begin position="25"/>
        <end position="561"/>
    </location>
</feature>
<keyword evidence="7" id="KW-0624">Polysaccharide degradation</keyword>
<dbReference type="SUPFAM" id="SSF57016">
    <property type="entry name" value="Plant lectins/antimicrobial peptides"/>
    <property type="match status" value="1"/>
</dbReference>
<protein>
    <submittedName>
        <fullName evidence="15">Uncharacterized protein</fullName>
    </submittedName>
</protein>
<dbReference type="CDD" id="cd00035">
    <property type="entry name" value="ChtBD1"/>
    <property type="match status" value="1"/>
</dbReference>
<dbReference type="InterPro" id="IPR017853">
    <property type="entry name" value="GH"/>
</dbReference>
<feature type="disulfide bond" evidence="8">
    <location>
        <begin position="186"/>
        <end position="200"/>
    </location>
</feature>
<keyword evidence="5" id="KW-0119">Carbohydrate metabolism</keyword>
<dbReference type="Pfam" id="PF00187">
    <property type="entry name" value="Chitin_bind_1"/>
    <property type="match status" value="1"/>
</dbReference>
<dbReference type="PROSITE" id="PS01095">
    <property type="entry name" value="GH18_1"/>
    <property type="match status" value="1"/>
</dbReference>
<keyword evidence="3 9" id="KW-0378">Hydrolase</keyword>
<evidence type="ECO:0000313" key="16">
    <source>
        <dbReference type="Proteomes" id="UP000383932"/>
    </source>
</evidence>
<dbReference type="SUPFAM" id="SSF51445">
    <property type="entry name" value="(Trans)glycosidases"/>
    <property type="match status" value="1"/>
</dbReference>
<evidence type="ECO:0000256" key="9">
    <source>
        <dbReference type="RuleBase" id="RU000489"/>
    </source>
</evidence>
<dbReference type="SMART" id="SM00257">
    <property type="entry name" value="LysM"/>
    <property type="match status" value="2"/>
</dbReference>
<dbReference type="Gene3D" id="3.10.350.10">
    <property type="entry name" value="LysM domain"/>
    <property type="match status" value="2"/>
</dbReference>
<dbReference type="GO" id="GO:0000272">
    <property type="term" value="P:polysaccharide catabolic process"/>
    <property type="evidence" value="ECO:0007669"/>
    <property type="project" value="UniProtKB-KW"/>
</dbReference>
<organism evidence="15 16">
    <name type="scientific">Ceratobasidium theobromae</name>
    <dbReference type="NCBI Taxonomy" id="1582974"/>
    <lineage>
        <taxon>Eukaryota</taxon>
        <taxon>Fungi</taxon>
        <taxon>Dikarya</taxon>
        <taxon>Basidiomycota</taxon>
        <taxon>Agaricomycotina</taxon>
        <taxon>Agaricomycetes</taxon>
        <taxon>Cantharellales</taxon>
        <taxon>Ceratobasidiaceae</taxon>
        <taxon>Ceratobasidium</taxon>
    </lineage>
</organism>
<proteinExistence type="inferred from homology"/>
<accession>A0A5N5QB07</accession>
<dbReference type="InterPro" id="IPR036861">
    <property type="entry name" value="Endochitinase-like_sf"/>
</dbReference>
<sequence>MFSTSRSLKTTAALGLLFATSTLAADVSNLLGSQQVYGSTECKTVTIGNPYRTCYDIHTKTGLTFPQLSSYNPGLNCATLQLGQKVCISSGVLPSRALAPNPDGSCVKYTVPAGATCAQIADKFNATISQIESWNAGTYKWRGCALLQLGYTLCVSPGSPPPIPVNQKLQCGPASPGNATCPLNACCSAFGYCGVTPEFCEPATNGEPCISNCRQPTLPSCPTSQLQRKVGYFAGWINRAKCDQFWSKQVNPTHYTHIIYAFATFGRDMKITLSNQDIEQLKDLVSRKETTRMSIGVGGWTFSQEGQARSLFTDMISTSANRATFIQSVQSFISQYQLDGIDIDMEYPASIERHGPPTDTPNLTAFFTELRAALPNNLEISMATPSGYWFLKGFELDKVAPLVSFINMMSYDYHGSWDATINSTNSSALPHTSLEDIKDSALLYTRAGINMSKINLGLASYGRTYALADPNCNGYGCRMTGSGSPGECSDAGGFLSYSEIRRLAKNTTVHYDQTSQTKWMKNGRDLITFDDQDTWAVKKEFAANTCFGGTMLWNIEGVDIL</sequence>
<comment type="caution">
    <text evidence="15">The sequence shown here is derived from an EMBL/GenBank/DDBJ whole genome shotgun (WGS) entry which is preliminary data.</text>
</comment>
<evidence type="ECO:0000256" key="1">
    <source>
        <dbReference type="ARBA" id="ARBA00000822"/>
    </source>
</evidence>
<dbReference type="SUPFAM" id="SSF54556">
    <property type="entry name" value="Chitinase insertion domain"/>
    <property type="match status" value="1"/>
</dbReference>
<dbReference type="PROSITE" id="PS51910">
    <property type="entry name" value="GH18_2"/>
    <property type="match status" value="1"/>
</dbReference>
<dbReference type="AlphaFoldDB" id="A0A5N5QB07"/>
<dbReference type="Gene3D" id="3.10.50.10">
    <property type="match status" value="1"/>
</dbReference>
<dbReference type="InterPro" id="IPR001579">
    <property type="entry name" value="Glyco_hydro_18_chit_AS"/>
</dbReference>
<evidence type="ECO:0000256" key="2">
    <source>
        <dbReference type="ARBA" id="ARBA00022669"/>
    </source>
</evidence>
<dbReference type="GO" id="GO:0006032">
    <property type="term" value="P:chitin catabolic process"/>
    <property type="evidence" value="ECO:0007669"/>
    <property type="project" value="UniProtKB-KW"/>
</dbReference>
<dbReference type="Pfam" id="PF01476">
    <property type="entry name" value="LysM"/>
    <property type="match status" value="2"/>
</dbReference>
<dbReference type="InterPro" id="IPR029070">
    <property type="entry name" value="Chitinase_insertion_sf"/>
</dbReference>
<dbReference type="SMART" id="SM00636">
    <property type="entry name" value="Glyco_18"/>
    <property type="match status" value="1"/>
</dbReference>
<evidence type="ECO:0000256" key="7">
    <source>
        <dbReference type="ARBA" id="ARBA00023326"/>
    </source>
</evidence>
<comment type="caution">
    <text evidence="8">Lacks conserved residue(s) required for the propagation of feature annotation.</text>
</comment>
<feature type="disulfide bond" evidence="8">
    <location>
        <begin position="209"/>
        <end position="213"/>
    </location>
</feature>
<feature type="domain" description="Chitin-binding type-1" evidence="12">
    <location>
        <begin position="168"/>
        <end position="215"/>
    </location>
</feature>
<keyword evidence="8" id="KW-1015">Disulfide bond</keyword>